<dbReference type="Gene3D" id="3.40.50.620">
    <property type="entry name" value="HUPs"/>
    <property type="match status" value="1"/>
</dbReference>
<evidence type="ECO:0000256" key="5">
    <source>
        <dbReference type="ARBA" id="ARBA00022840"/>
    </source>
</evidence>
<reference evidence="14" key="1">
    <citation type="submission" date="2018-06" db="EMBL/GenBank/DDBJ databases">
        <title>Complete genome sequences of Mycoplasma anatis, M. anseris and M. cloacale type strains.</title>
        <authorList>
            <person name="Grozner D."/>
            <person name="Forro B."/>
            <person name="Sulyok K.M."/>
            <person name="Marton S."/>
            <person name="Kreizinger Z."/>
            <person name="Banyai K."/>
            <person name="Gyuranecz M."/>
        </authorList>
    </citation>
    <scope>NUCLEOTIDE SEQUENCE [LARGE SCALE GENOMIC DNA]</scope>
    <source>
        <strain evidence="14">ATCC 49234</strain>
    </source>
</reference>
<dbReference type="InterPro" id="IPR001278">
    <property type="entry name" value="Arg-tRNA-ligase"/>
</dbReference>
<dbReference type="Pfam" id="PF03485">
    <property type="entry name" value="Arg_tRNA_synt_N"/>
    <property type="match status" value="1"/>
</dbReference>
<comment type="catalytic activity">
    <reaction evidence="8 9">
        <text>tRNA(Arg) + L-arginine + ATP = L-arginyl-tRNA(Arg) + AMP + diphosphate</text>
        <dbReference type="Rhea" id="RHEA:20301"/>
        <dbReference type="Rhea" id="RHEA-COMP:9658"/>
        <dbReference type="Rhea" id="RHEA-COMP:9673"/>
        <dbReference type="ChEBI" id="CHEBI:30616"/>
        <dbReference type="ChEBI" id="CHEBI:32682"/>
        <dbReference type="ChEBI" id="CHEBI:33019"/>
        <dbReference type="ChEBI" id="CHEBI:78442"/>
        <dbReference type="ChEBI" id="CHEBI:78513"/>
        <dbReference type="ChEBI" id="CHEBI:456215"/>
        <dbReference type="EC" id="6.1.1.19"/>
    </reaction>
</comment>
<gene>
    <name evidence="9" type="primary">argS</name>
    <name evidence="13" type="ORF">DP065_01060</name>
</gene>
<dbReference type="Gene3D" id="3.30.1360.70">
    <property type="entry name" value="Arginyl tRNA synthetase N-terminal domain"/>
    <property type="match status" value="1"/>
</dbReference>
<dbReference type="Pfam" id="PF00750">
    <property type="entry name" value="tRNA-synt_1d"/>
    <property type="match status" value="1"/>
</dbReference>
<sequence>MNTTKDIIVSSLEEALKKLDISKPVVLKESKNYGDYSTNLPLTLQKEMGKKAMDIASEIVKNIDLKKYTEIAEIQVAEPGFINFWVSNSVLADTINSINQLGEEYGDVKEEKGAVNIEYVSANPTGYLHIGHARNAAVGATLCNVMKKAGHRVVSEYIINDHGNQMNNLANSLFARYQQIFDKDFPMPQDSYRGGDIIDFAQAFYNDYKDQYKGVEYTDEIKAFFREYGRNIALENIKKDLKNFGIEIEIYSSEEEMYQKNLILPRVNRLKTIYKKDGATWLETTKGGRDDKDRVVLKSDGSTTYFCTDIAYHPIKFDRLNDQNGKIIDIWGADHSGYVERVKFAFEDQGYRRDQIEMVLFQLLRIVKDGVEIKMSKRLGTSFTMRELLDLVGKDPVRYFLIDRSYNSKIDFDVKKVTEANETNPMYIIKYAHARCAQLLDKANIKDPKATKFDDEYSLKLINDLKEYPDLIKTMAKNYKVNLLPPYLLKLAGSFNSFYSNTKVLGNENEESYVALVKATKIVLASGMRLMDLDIPDKM</sequence>
<dbReference type="SMART" id="SM00836">
    <property type="entry name" value="DALR_1"/>
    <property type="match status" value="1"/>
</dbReference>
<evidence type="ECO:0000313" key="13">
    <source>
        <dbReference type="EMBL" id="AWX69344.1"/>
    </source>
</evidence>
<dbReference type="PANTHER" id="PTHR11956:SF5">
    <property type="entry name" value="ARGININE--TRNA LIGASE, CYTOPLASMIC"/>
    <property type="match status" value="1"/>
</dbReference>
<dbReference type="InterPro" id="IPR009080">
    <property type="entry name" value="tRNAsynth_Ia_anticodon-bd"/>
</dbReference>
<feature type="short sequence motif" description="'HIGH' region" evidence="9">
    <location>
        <begin position="122"/>
        <end position="132"/>
    </location>
</feature>
<evidence type="ECO:0000259" key="12">
    <source>
        <dbReference type="SMART" id="SM01016"/>
    </source>
</evidence>
<dbReference type="EMBL" id="CP030140">
    <property type="protein sequence ID" value="AWX69344.1"/>
    <property type="molecule type" value="Genomic_DNA"/>
</dbReference>
<dbReference type="Gene3D" id="1.10.730.10">
    <property type="entry name" value="Isoleucyl-tRNA Synthetase, Domain 1"/>
    <property type="match status" value="1"/>
</dbReference>
<dbReference type="SMART" id="SM01016">
    <property type="entry name" value="Arg_tRNA_synt_N"/>
    <property type="match status" value="1"/>
</dbReference>
<comment type="subcellular location">
    <subcellularLocation>
        <location evidence="9">Cytoplasm</location>
    </subcellularLocation>
</comment>
<protein>
    <recommendedName>
        <fullName evidence="9">Arginine--tRNA ligase</fullName>
        <ecNumber evidence="9">6.1.1.19</ecNumber>
    </recommendedName>
    <alternativeName>
        <fullName evidence="9">Arginyl-tRNA synthetase</fullName>
        <shortName evidence="9">ArgRS</shortName>
    </alternativeName>
</protein>
<keyword evidence="7 9" id="KW-0030">Aminoacyl-tRNA synthetase</keyword>
<dbReference type="GO" id="GO:0004814">
    <property type="term" value="F:arginine-tRNA ligase activity"/>
    <property type="evidence" value="ECO:0007669"/>
    <property type="project" value="UniProtKB-UniRule"/>
</dbReference>
<evidence type="ECO:0000256" key="6">
    <source>
        <dbReference type="ARBA" id="ARBA00022917"/>
    </source>
</evidence>
<evidence type="ECO:0000256" key="10">
    <source>
        <dbReference type="RuleBase" id="RU363038"/>
    </source>
</evidence>
<dbReference type="Pfam" id="PF05746">
    <property type="entry name" value="DALR_1"/>
    <property type="match status" value="1"/>
</dbReference>
<dbReference type="SUPFAM" id="SSF55190">
    <property type="entry name" value="Arginyl-tRNA synthetase (ArgRS), N-terminal 'additional' domain"/>
    <property type="match status" value="1"/>
</dbReference>
<proteinExistence type="inferred from homology"/>
<evidence type="ECO:0000313" key="14">
    <source>
        <dbReference type="Proteomes" id="UP000250218"/>
    </source>
</evidence>
<evidence type="ECO:0000256" key="9">
    <source>
        <dbReference type="HAMAP-Rule" id="MF_00123"/>
    </source>
</evidence>
<dbReference type="InterPro" id="IPR008909">
    <property type="entry name" value="DALR_anticod-bd"/>
</dbReference>
<dbReference type="InterPro" id="IPR036695">
    <property type="entry name" value="Arg-tRNA-synth_N_sf"/>
</dbReference>
<dbReference type="InterPro" id="IPR005148">
    <property type="entry name" value="Arg-tRNA-synth_N"/>
</dbReference>
<dbReference type="HAMAP" id="MF_00123">
    <property type="entry name" value="Arg_tRNA_synth"/>
    <property type="match status" value="1"/>
</dbReference>
<evidence type="ECO:0000256" key="4">
    <source>
        <dbReference type="ARBA" id="ARBA00022741"/>
    </source>
</evidence>
<evidence type="ECO:0000256" key="1">
    <source>
        <dbReference type="ARBA" id="ARBA00005594"/>
    </source>
</evidence>
<keyword evidence="5 9" id="KW-0067">ATP-binding</keyword>
<dbReference type="PRINTS" id="PR01038">
    <property type="entry name" value="TRNASYNTHARG"/>
</dbReference>
<organism evidence="13 14">
    <name type="scientific">[Mycoplasma] anseris</name>
    <dbReference type="NCBI Taxonomy" id="92400"/>
    <lineage>
        <taxon>Bacteria</taxon>
        <taxon>Bacillati</taxon>
        <taxon>Mycoplasmatota</taxon>
        <taxon>Mycoplasmoidales</taxon>
        <taxon>Metamycoplasmataceae</taxon>
        <taxon>Metamycoplasma</taxon>
    </lineage>
</organism>
<evidence type="ECO:0000259" key="11">
    <source>
        <dbReference type="SMART" id="SM00836"/>
    </source>
</evidence>
<comment type="similarity">
    <text evidence="1 9 10">Belongs to the class-I aminoacyl-tRNA synthetase family.</text>
</comment>
<dbReference type="SUPFAM" id="SSF47323">
    <property type="entry name" value="Anticodon-binding domain of a subclass of class I aminoacyl-tRNA synthetases"/>
    <property type="match status" value="1"/>
</dbReference>
<dbReference type="KEGG" id="mane:DP065_01060"/>
<evidence type="ECO:0000256" key="3">
    <source>
        <dbReference type="ARBA" id="ARBA00022598"/>
    </source>
</evidence>
<keyword evidence="2 9" id="KW-0963">Cytoplasm</keyword>
<dbReference type="Proteomes" id="UP000250218">
    <property type="component" value="Chromosome"/>
</dbReference>
<dbReference type="AlphaFoldDB" id="A0A2Z4NCQ0"/>
<evidence type="ECO:0000256" key="7">
    <source>
        <dbReference type="ARBA" id="ARBA00023146"/>
    </source>
</evidence>
<keyword evidence="6 9" id="KW-0648">Protein biosynthesis</keyword>
<dbReference type="PANTHER" id="PTHR11956">
    <property type="entry name" value="ARGINYL-TRNA SYNTHETASE"/>
    <property type="match status" value="1"/>
</dbReference>
<dbReference type="SUPFAM" id="SSF52374">
    <property type="entry name" value="Nucleotidylyl transferase"/>
    <property type="match status" value="1"/>
</dbReference>
<comment type="subunit">
    <text evidence="9">Monomer.</text>
</comment>
<keyword evidence="14" id="KW-1185">Reference proteome</keyword>
<dbReference type="GO" id="GO:0005524">
    <property type="term" value="F:ATP binding"/>
    <property type="evidence" value="ECO:0007669"/>
    <property type="project" value="UniProtKB-UniRule"/>
</dbReference>
<keyword evidence="3 9" id="KW-0436">Ligase</keyword>
<dbReference type="PROSITE" id="PS00178">
    <property type="entry name" value="AA_TRNA_LIGASE_I"/>
    <property type="match status" value="1"/>
</dbReference>
<dbReference type="NCBIfam" id="TIGR00456">
    <property type="entry name" value="argS"/>
    <property type="match status" value="1"/>
</dbReference>
<name>A0A2Z4NCQ0_9BACT</name>
<dbReference type="RefSeq" id="WP_033179061.1">
    <property type="nucleotide sequence ID" value="NZ_CP030140.1"/>
</dbReference>
<dbReference type="InterPro" id="IPR035684">
    <property type="entry name" value="ArgRS_core"/>
</dbReference>
<evidence type="ECO:0000256" key="8">
    <source>
        <dbReference type="ARBA" id="ARBA00049339"/>
    </source>
</evidence>
<feature type="domain" description="DALR anticodon binding" evidence="11">
    <location>
        <begin position="429"/>
        <end position="539"/>
    </location>
</feature>
<dbReference type="InterPro" id="IPR001412">
    <property type="entry name" value="aa-tRNA-synth_I_CS"/>
</dbReference>
<dbReference type="GO" id="GO:0006420">
    <property type="term" value="P:arginyl-tRNA aminoacylation"/>
    <property type="evidence" value="ECO:0007669"/>
    <property type="project" value="UniProtKB-UniRule"/>
</dbReference>
<dbReference type="InterPro" id="IPR014729">
    <property type="entry name" value="Rossmann-like_a/b/a_fold"/>
</dbReference>
<keyword evidence="4 9" id="KW-0547">Nucleotide-binding</keyword>
<accession>A0A2Z4NCQ0</accession>
<feature type="domain" description="Arginyl tRNA synthetase N-terminal" evidence="12">
    <location>
        <begin position="2"/>
        <end position="86"/>
    </location>
</feature>
<dbReference type="EC" id="6.1.1.19" evidence="9"/>
<dbReference type="GO" id="GO:0005737">
    <property type="term" value="C:cytoplasm"/>
    <property type="evidence" value="ECO:0007669"/>
    <property type="project" value="UniProtKB-SubCell"/>
</dbReference>
<evidence type="ECO:0000256" key="2">
    <source>
        <dbReference type="ARBA" id="ARBA00022490"/>
    </source>
</evidence>